<evidence type="ECO:0000256" key="3">
    <source>
        <dbReference type="ARBA" id="ARBA00004906"/>
    </source>
</evidence>
<feature type="region of interest" description="Disordered" evidence="13">
    <location>
        <begin position="406"/>
        <end position="521"/>
    </location>
</feature>
<comment type="similarity">
    <text evidence="11">Belongs to the RNF12 family.</text>
</comment>
<keyword evidence="16" id="KW-1185">Reference proteome</keyword>
<keyword evidence="6" id="KW-0479">Metal-binding</keyword>
<dbReference type="Pfam" id="PF13639">
    <property type="entry name" value="zf-RING_2"/>
    <property type="match status" value="1"/>
</dbReference>
<reference evidence="15" key="2">
    <citation type="submission" date="2025-08" db="UniProtKB">
        <authorList>
            <consortium name="Ensembl"/>
        </authorList>
    </citation>
    <scope>IDENTIFICATION</scope>
</reference>
<dbReference type="STRING" id="30611.ENSOGAP00000022326"/>
<dbReference type="Gene3D" id="3.30.40.10">
    <property type="entry name" value="Zinc/RING finger domain, C3HC4 (zinc finger)"/>
    <property type="match status" value="1"/>
</dbReference>
<dbReference type="GO" id="GO:0005634">
    <property type="term" value="C:nucleus"/>
    <property type="evidence" value="ECO:0007669"/>
    <property type="project" value="UniProtKB-SubCell"/>
</dbReference>
<protein>
    <recommendedName>
        <fullName evidence="4">RING-type E3 ubiquitin transferase</fullName>
        <ecNumber evidence="4">2.3.2.27</ecNumber>
    </recommendedName>
</protein>
<evidence type="ECO:0000256" key="4">
    <source>
        <dbReference type="ARBA" id="ARBA00012483"/>
    </source>
</evidence>
<comment type="pathway">
    <text evidence="3">Protein modification; protein ubiquitination.</text>
</comment>
<feature type="compositionally biased region" description="Basic and acidic residues" evidence="13">
    <location>
        <begin position="186"/>
        <end position="196"/>
    </location>
</feature>
<dbReference type="SUPFAM" id="SSF57850">
    <property type="entry name" value="RING/U-box"/>
    <property type="match status" value="1"/>
</dbReference>
<dbReference type="OMA" id="NMFSHSE"/>
<evidence type="ECO:0000256" key="7">
    <source>
        <dbReference type="ARBA" id="ARBA00022771"/>
    </source>
</evidence>
<feature type="region of interest" description="Disordered" evidence="13">
    <location>
        <begin position="294"/>
        <end position="318"/>
    </location>
</feature>
<dbReference type="PANTHER" id="PTHR45931">
    <property type="entry name" value="SI:CH211-59O9.10"/>
    <property type="match status" value="1"/>
</dbReference>
<feature type="domain" description="RING-type" evidence="14">
    <location>
        <begin position="568"/>
        <end position="609"/>
    </location>
</feature>
<dbReference type="GO" id="GO:0060816">
    <property type="term" value="P:random inactivation of X chromosome"/>
    <property type="evidence" value="ECO:0007669"/>
    <property type="project" value="TreeGrafter"/>
</dbReference>
<feature type="compositionally biased region" description="Low complexity" evidence="13">
    <location>
        <begin position="453"/>
        <end position="486"/>
    </location>
</feature>
<dbReference type="FunFam" id="3.30.40.10:FF:000054">
    <property type="entry name" value="E3 ubiquitin-protein ligase RLIM isoform X1"/>
    <property type="match status" value="1"/>
</dbReference>
<dbReference type="InterPro" id="IPR058896">
    <property type="entry name" value="RNF6/12_N"/>
</dbReference>
<dbReference type="GeneTree" id="ENSGT00940000164247"/>
<dbReference type="PROSITE" id="PS50089">
    <property type="entry name" value="ZF_RING_2"/>
    <property type="match status" value="1"/>
</dbReference>
<evidence type="ECO:0000256" key="11">
    <source>
        <dbReference type="ARBA" id="ARBA00038418"/>
    </source>
</evidence>
<dbReference type="EC" id="2.3.2.27" evidence="4"/>
<evidence type="ECO:0000259" key="14">
    <source>
        <dbReference type="PROSITE" id="PS50089"/>
    </source>
</evidence>
<evidence type="ECO:0000256" key="6">
    <source>
        <dbReference type="ARBA" id="ARBA00022723"/>
    </source>
</evidence>
<dbReference type="InParanoid" id="H0Y1T3"/>
<dbReference type="PANTHER" id="PTHR45931:SF1">
    <property type="entry name" value="RING-TYPE DOMAIN-CONTAINING PROTEIN"/>
    <property type="match status" value="1"/>
</dbReference>
<reference evidence="16" key="1">
    <citation type="submission" date="2011-03" db="EMBL/GenBank/DDBJ databases">
        <title>Version 3 of the genome sequence of Otolemur garnettii (Bushbaby).</title>
        <authorList>
            <consortium name="The Broad Institute Genome Sequencing Platform"/>
            <person name="Di Palma F."/>
            <person name="Johnson J."/>
            <person name="Lander E.S."/>
            <person name="Lindblad-Toh K."/>
            <person name="Jaffe D.B."/>
            <person name="Gnerre S."/>
            <person name="MacCallum I."/>
            <person name="Przybylski D."/>
            <person name="Ribeiro F.J."/>
            <person name="Burton J.N."/>
            <person name="Walker B.J."/>
            <person name="Sharpe T."/>
            <person name="Hall G."/>
        </authorList>
    </citation>
    <scope>NUCLEOTIDE SEQUENCE [LARGE SCALE GENOMIC DNA]</scope>
</reference>
<evidence type="ECO:0000256" key="12">
    <source>
        <dbReference type="PROSITE-ProRule" id="PRU00175"/>
    </source>
</evidence>
<feature type="region of interest" description="Disordered" evidence="13">
    <location>
        <begin position="73"/>
        <end position="94"/>
    </location>
</feature>
<accession>H0Y1T3</accession>
<proteinExistence type="inferred from homology"/>
<evidence type="ECO:0000256" key="9">
    <source>
        <dbReference type="ARBA" id="ARBA00022833"/>
    </source>
</evidence>
<evidence type="ECO:0000313" key="15">
    <source>
        <dbReference type="Ensembl" id="ENSOGAP00000022326.1"/>
    </source>
</evidence>
<evidence type="ECO:0000256" key="5">
    <source>
        <dbReference type="ARBA" id="ARBA00022679"/>
    </source>
</evidence>
<dbReference type="HOGENOM" id="CLU_025933_1_0_1"/>
<dbReference type="Proteomes" id="UP000005225">
    <property type="component" value="Unassembled WGS sequence"/>
</dbReference>
<dbReference type="GO" id="GO:0016567">
    <property type="term" value="P:protein ubiquitination"/>
    <property type="evidence" value="ECO:0007669"/>
    <property type="project" value="TreeGrafter"/>
</dbReference>
<keyword evidence="9" id="KW-0862">Zinc</keyword>
<organism evidence="15 16">
    <name type="scientific">Otolemur garnettii</name>
    <name type="common">Small-eared galago</name>
    <name type="synonym">Garnett's greater bushbaby</name>
    <dbReference type="NCBI Taxonomy" id="30611"/>
    <lineage>
        <taxon>Eukaryota</taxon>
        <taxon>Metazoa</taxon>
        <taxon>Chordata</taxon>
        <taxon>Craniata</taxon>
        <taxon>Vertebrata</taxon>
        <taxon>Euteleostomi</taxon>
        <taxon>Mammalia</taxon>
        <taxon>Eutheria</taxon>
        <taxon>Euarchontoglires</taxon>
        <taxon>Primates</taxon>
        <taxon>Strepsirrhini</taxon>
        <taxon>Lorisiformes</taxon>
        <taxon>Galagidae</taxon>
        <taxon>Otolemur</taxon>
    </lineage>
</organism>
<evidence type="ECO:0000256" key="2">
    <source>
        <dbReference type="ARBA" id="ARBA00004123"/>
    </source>
</evidence>
<dbReference type="EMBL" id="AAQR03105330">
    <property type="status" value="NOT_ANNOTATED_CDS"/>
    <property type="molecule type" value="Genomic_DNA"/>
</dbReference>
<feature type="compositionally biased region" description="Acidic residues" evidence="13">
    <location>
        <begin position="73"/>
        <end position="86"/>
    </location>
</feature>
<evidence type="ECO:0000256" key="10">
    <source>
        <dbReference type="ARBA" id="ARBA00023242"/>
    </source>
</evidence>
<keyword evidence="10" id="KW-0539">Nucleus</keyword>
<dbReference type="SMART" id="SM00184">
    <property type="entry name" value="RING"/>
    <property type="match status" value="1"/>
</dbReference>
<feature type="compositionally biased region" description="Polar residues" evidence="13">
    <location>
        <begin position="501"/>
        <end position="510"/>
    </location>
</feature>
<keyword evidence="7 12" id="KW-0863">Zinc-finger</keyword>
<keyword evidence="8" id="KW-0833">Ubl conjugation pathway</keyword>
<dbReference type="AlphaFoldDB" id="H0Y1T3"/>
<evidence type="ECO:0000313" key="16">
    <source>
        <dbReference type="Proteomes" id="UP000005225"/>
    </source>
</evidence>
<dbReference type="InterPro" id="IPR001841">
    <property type="entry name" value="Znf_RING"/>
</dbReference>
<dbReference type="Pfam" id="PF25914">
    <property type="entry name" value="RNF6_N"/>
    <property type="match status" value="1"/>
</dbReference>
<dbReference type="GO" id="GO:0061630">
    <property type="term" value="F:ubiquitin protein ligase activity"/>
    <property type="evidence" value="ECO:0007669"/>
    <property type="project" value="UniProtKB-EC"/>
</dbReference>
<keyword evidence="5" id="KW-0808">Transferase</keyword>
<dbReference type="EMBL" id="AAQR03105329">
    <property type="status" value="NOT_ANNOTATED_CDS"/>
    <property type="molecule type" value="Genomic_DNA"/>
</dbReference>
<dbReference type="GO" id="GO:0008270">
    <property type="term" value="F:zinc ion binding"/>
    <property type="evidence" value="ECO:0007669"/>
    <property type="project" value="UniProtKB-KW"/>
</dbReference>
<dbReference type="eggNOG" id="KOG0800">
    <property type="taxonomic scope" value="Eukaryota"/>
</dbReference>
<name>H0Y1T3_OTOGA</name>
<feature type="region of interest" description="Disordered" evidence="13">
    <location>
        <begin position="1"/>
        <end position="20"/>
    </location>
</feature>
<dbReference type="Ensembl" id="ENSOGAT00000013408.2">
    <property type="protein sequence ID" value="ENSOGAP00000022326.1"/>
    <property type="gene ID" value="ENSOGAG00000013404.2"/>
</dbReference>
<reference evidence="15" key="3">
    <citation type="submission" date="2025-09" db="UniProtKB">
        <authorList>
            <consortium name="Ensembl"/>
        </authorList>
    </citation>
    <scope>IDENTIFICATION</scope>
</reference>
<comment type="subcellular location">
    <subcellularLocation>
        <location evidence="2">Nucleus</location>
    </subcellularLocation>
</comment>
<evidence type="ECO:0000256" key="13">
    <source>
        <dbReference type="SAM" id="MobiDB-lite"/>
    </source>
</evidence>
<dbReference type="GO" id="GO:0006511">
    <property type="term" value="P:ubiquitin-dependent protein catabolic process"/>
    <property type="evidence" value="ECO:0007669"/>
    <property type="project" value="TreeGrafter"/>
</dbReference>
<evidence type="ECO:0000256" key="8">
    <source>
        <dbReference type="ARBA" id="ARBA00022786"/>
    </source>
</evidence>
<dbReference type="InterPro" id="IPR013083">
    <property type="entry name" value="Znf_RING/FYVE/PHD"/>
</dbReference>
<feature type="region of interest" description="Disordered" evidence="13">
    <location>
        <begin position="179"/>
        <end position="218"/>
    </location>
</feature>
<sequence length="619" mass="69545">MENSSSDHEEDVSAVQIQNHMDRLDREEAYYRFVTNLSDEDYRLMRDNDLFGIIGESTEEELKRRLELIKEELEQETDENTGEGEFSDYTSSSSDSASINWITVFGNPENMAGREERENLTCIAANQTNPSCDDCRVNLGEDFNLSNQSLNPENECASSAGLPRMEYTESSQRQVEFLQPMPTDGRPSRSERRTTVEDLVEAPPTRSRRRARSKSPDYRITRARIESRSSPISWGENSQFDLNMPSQNVEQPLGNETERCSLSHQPETLRQQITAPELQNRDIFGVSAIRDAFPGERSPETNRNGDLPTPSLTSSPTGLEVIRINPGEYLPRLSRGGRIQLGSEPNTITIESEQEAPRNMFSHSEQPDVRTYFQNIRIPVRRILSTGLNDAPFTPHHSPYRQAVAGFGDFMNGDSPPNIPPASQNTGAESQKEQDDSGIRGISGARSNPGYDSFSSSISSTTSSSNYLSTSSSSPVSISSSSNENSEMNTLFEFRNERSSLSEPSQQRTSEVTEDDDDDDDSWPFLNLAQFFVLNDDDDGYEPTGLTKQQIDNLAVRNFDENDTSKICSVCITEYTEGNKLRVLPCSHEYHVHCIDRWLSDNSTCPICRNDVLGSNIRK</sequence>
<comment type="catalytic activity">
    <reaction evidence="1">
        <text>S-ubiquitinyl-[E2 ubiquitin-conjugating enzyme]-L-cysteine + [acceptor protein]-L-lysine = [E2 ubiquitin-conjugating enzyme]-L-cysteine + N(6)-ubiquitinyl-[acceptor protein]-L-lysine.</text>
        <dbReference type="EC" id="2.3.2.27"/>
    </reaction>
</comment>
<feature type="compositionally biased region" description="Acidic residues" evidence="13">
    <location>
        <begin position="512"/>
        <end position="521"/>
    </location>
</feature>
<evidence type="ECO:0000256" key="1">
    <source>
        <dbReference type="ARBA" id="ARBA00000900"/>
    </source>
</evidence>
<dbReference type="InterPro" id="IPR051834">
    <property type="entry name" value="RING_finger_E3_ligase"/>
</dbReference>